<organism evidence="2 3">
    <name type="scientific">Vreelandella olivaria</name>
    <dbReference type="NCBI Taxonomy" id="390919"/>
    <lineage>
        <taxon>Bacteria</taxon>
        <taxon>Pseudomonadati</taxon>
        <taxon>Pseudomonadota</taxon>
        <taxon>Gammaproteobacteria</taxon>
        <taxon>Oceanospirillales</taxon>
        <taxon>Halomonadaceae</taxon>
        <taxon>Vreelandella</taxon>
    </lineage>
</organism>
<feature type="transmembrane region" description="Helical" evidence="1">
    <location>
        <begin position="26"/>
        <end position="46"/>
    </location>
</feature>
<dbReference type="EMBL" id="AP019416">
    <property type="protein sequence ID" value="BBI50128.1"/>
    <property type="molecule type" value="Genomic_DNA"/>
</dbReference>
<sequence length="51" mass="5313">MSLVVATSTTLGVVAADAVETMVMETVAITVAATMAIKAATTKARLTWMKR</sequence>
<name>A0ABM7GDC2_9GAMM</name>
<keyword evidence="1" id="KW-0812">Transmembrane</keyword>
<evidence type="ECO:0000313" key="2">
    <source>
        <dbReference type="EMBL" id="BBI50128.1"/>
    </source>
</evidence>
<accession>A0ABM7GDC2</accession>
<gene>
    <name evidence="2" type="ORF">HORIV_25490</name>
</gene>
<dbReference type="Proteomes" id="UP000289555">
    <property type="component" value="Chromosome"/>
</dbReference>
<keyword evidence="1" id="KW-1133">Transmembrane helix</keyword>
<protein>
    <submittedName>
        <fullName evidence="2">Uncharacterized protein</fullName>
    </submittedName>
</protein>
<keyword evidence="1" id="KW-0472">Membrane</keyword>
<evidence type="ECO:0000313" key="3">
    <source>
        <dbReference type="Proteomes" id="UP000289555"/>
    </source>
</evidence>
<keyword evidence="3" id="KW-1185">Reference proteome</keyword>
<proteinExistence type="predicted"/>
<reference evidence="3" key="1">
    <citation type="journal article" date="2019" name="Microbiol. Resour. Announc.">
        <title>Complete Genome Sequence of Halomonas olivaria, a Moderately Halophilic Bacterium Isolated from Olive Processing Effluents, Obtained by Nanopore Sequencing.</title>
        <authorList>
            <person name="Nagata S."/>
            <person name="Ii K.M."/>
            <person name="Tsukimi T."/>
            <person name="Miura M.C."/>
            <person name="Galipon J."/>
            <person name="Arakawa K."/>
        </authorList>
    </citation>
    <scope>NUCLEOTIDE SEQUENCE [LARGE SCALE GENOMIC DNA]</scope>
    <source>
        <strain evidence="3">TYRC17</strain>
    </source>
</reference>
<evidence type="ECO:0000256" key="1">
    <source>
        <dbReference type="SAM" id="Phobius"/>
    </source>
</evidence>